<keyword evidence="10" id="KW-0067">ATP-binding</keyword>
<keyword evidence="13 14" id="KW-0472">Membrane</keyword>
<gene>
    <name evidence="17" type="ORF">L0M14_18515</name>
</gene>
<dbReference type="EC" id="2.7.13.3" evidence="3"/>
<dbReference type="SUPFAM" id="SSF55874">
    <property type="entry name" value="ATPase domain of HSP90 chaperone/DNA topoisomerase II/histidine kinase"/>
    <property type="match status" value="1"/>
</dbReference>
<evidence type="ECO:0000256" key="10">
    <source>
        <dbReference type="ARBA" id="ARBA00022840"/>
    </source>
</evidence>
<dbReference type="CDD" id="cd06225">
    <property type="entry name" value="HAMP"/>
    <property type="match status" value="1"/>
</dbReference>
<dbReference type="InterPro" id="IPR003594">
    <property type="entry name" value="HATPase_dom"/>
</dbReference>
<dbReference type="Pfam" id="PF02518">
    <property type="entry name" value="HATPase_c"/>
    <property type="match status" value="1"/>
</dbReference>
<evidence type="ECO:0000313" key="17">
    <source>
        <dbReference type="EMBL" id="UJF31759.1"/>
    </source>
</evidence>
<dbReference type="InterPro" id="IPR033479">
    <property type="entry name" value="dCache_1"/>
</dbReference>
<dbReference type="Proteomes" id="UP001649230">
    <property type="component" value="Chromosome"/>
</dbReference>
<keyword evidence="12" id="KW-0902">Two-component regulatory system</keyword>
<dbReference type="EMBL" id="CP090978">
    <property type="protein sequence ID" value="UJF31759.1"/>
    <property type="molecule type" value="Genomic_DNA"/>
</dbReference>
<evidence type="ECO:0000256" key="3">
    <source>
        <dbReference type="ARBA" id="ARBA00012438"/>
    </source>
</evidence>
<dbReference type="InterPro" id="IPR004358">
    <property type="entry name" value="Sig_transdc_His_kin-like_C"/>
</dbReference>
<keyword evidence="4" id="KW-1003">Cell membrane</keyword>
<dbReference type="Pfam" id="PF00672">
    <property type="entry name" value="HAMP"/>
    <property type="match status" value="1"/>
</dbReference>
<keyword evidence="18" id="KW-1185">Reference proteome</keyword>
<dbReference type="PROSITE" id="PS50885">
    <property type="entry name" value="HAMP"/>
    <property type="match status" value="1"/>
</dbReference>
<dbReference type="Gene3D" id="3.30.565.10">
    <property type="entry name" value="Histidine kinase-like ATPase, C-terminal domain"/>
    <property type="match status" value="1"/>
</dbReference>
<evidence type="ECO:0000256" key="9">
    <source>
        <dbReference type="ARBA" id="ARBA00022777"/>
    </source>
</evidence>
<evidence type="ECO:0000259" key="15">
    <source>
        <dbReference type="PROSITE" id="PS50109"/>
    </source>
</evidence>
<dbReference type="Pfam" id="PF06580">
    <property type="entry name" value="His_kinase"/>
    <property type="match status" value="1"/>
</dbReference>
<evidence type="ECO:0000256" key="12">
    <source>
        <dbReference type="ARBA" id="ARBA00023012"/>
    </source>
</evidence>
<keyword evidence="5" id="KW-0597">Phosphoprotein</keyword>
<dbReference type="PROSITE" id="PS50109">
    <property type="entry name" value="HIS_KIN"/>
    <property type="match status" value="1"/>
</dbReference>
<evidence type="ECO:0000256" key="4">
    <source>
        <dbReference type="ARBA" id="ARBA00022475"/>
    </source>
</evidence>
<feature type="transmembrane region" description="Helical" evidence="14">
    <location>
        <begin position="319"/>
        <end position="341"/>
    </location>
</feature>
<comment type="catalytic activity">
    <reaction evidence="1">
        <text>ATP + protein L-histidine = ADP + protein N-phospho-L-histidine.</text>
        <dbReference type="EC" id="2.7.13.3"/>
    </reaction>
</comment>
<feature type="transmembrane region" description="Helical" evidence="14">
    <location>
        <begin position="28"/>
        <end position="47"/>
    </location>
</feature>
<organism evidence="17 18">
    <name type="scientific">Paenibacillus hexagrammi</name>
    <dbReference type="NCBI Taxonomy" id="2908839"/>
    <lineage>
        <taxon>Bacteria</taxon>
        <taxon>Bacillati</taxon>
        <taxon>Bacillota</taxon>
        <taxon>Bacilli</taxon>
        <taxon>Bacillales</taxon>
        <taxon>Paenibacillaceae</taxon>
        <taxon>Paenibacillus</taxon>
    </lineage>
</organism>
<dbReference type="SMART" id="SM00387">
    <property type="entry name" value="HATPase_c"/>
    <property type="match status" value="1"/>
</dbReference>
<keyword evidence="11 14" id="KW-1133">Transmembrane helix</keyword>
<keyword evidence="8" id="KW-0547">Nucleotide-binding</keyword>
<dbReference type="PANTHER" id="PTHR34220:SF7">
    <property type="entry name" value="SENSOR HISTIDINE KINASE YPDA"/>
    <property type="match status" value="1"/>
</dbReference>
<feature type="domain" description="Histidine kinase" evidence="15">
    <location>
        <begin position="502"/>
        <end position="609"/>
    </location>
</feature>
<evidence type="ECO:0000256" key="7">
    <source>
        <dbReference type="ARBA" id="ARBA00022692"/>
    </source>
</evidence>
<evidence type="ECO:0000256" key="8">
    <source>
        <dbReference type="ARBA" id="ARBA00022741"/>
    </source>
</evidence>
<dbReference type="Gene3D" id="3.30.450.20">
    <property type="entry name" value="PAS domain"/>
    <property type="match status" value="1"/>
</dbReference>
<sequence>MIHLHDPHAGSTRCKYLHFRNFPIAVKLYTGFFFVFAIMIALSWMTYSNFKTDKQKNTLDVVQRLNSQTVNKMDETVNSLIAMTKVPMIWENGAHSKLFNYIDESNRTGHFDFNFQYALSNEASKYMITNKNVESFVIYNRNGVGIMYIEGKWITDPNVHESNAKTWYDASLRDYKTPIIFPSYRVDNTSVPSKPYYLFGVSRGIYKLESAETIGVVMVTSRMDYLLQLGEEMKSVNNNRVLLLDEKNRIMADKDTANIGKPVSPIIAAKLEDRSSEMSKEIKLDGVTYLFSYATSQLTGWTVVNMIPLNELYKNINHLAMTTFLTTASLLLIMIVFTVFFSRSIVKPVQKLIRLMRLVENGDFNKEITLPQEDEIGQLARTFNHMSGRIQHLINEISLEKITQKEMELQMLKSQINPHFLYNTLESIRMVAESRKAPDAADMAFSLGQLLRYSIGHISDLVSVREEIYHLEQYMLLQKVRFDDVFTISLDIREEMMDMGMLKIILQPLVENAIYHGISNRSSGGIVEVRGYSDGDNLIFEVCDNGQGMAEETAAALNRSFRDPKIRGTGIGLYNVNKRIQLFYGSKYGLEIISTLGVGTNIMVCIPIR</sequence>
<evidence type="ECO:0000256" key="5">
    <source>
        <dbReference type="ARBA" id="ARBA00022553"/>
    </source>
</evidence>
<name>A0ABY3SCM9_9BACL</name>
<dbReference type="InterPro" id="IPR005467">
    <property type="entry name" value="His_kinase_dom"/>
</dbReference>
<proteinExistence type="predicted"/>
<dbReference type="InterPro" id="IPR036890">
    <property type="entry name" value="HATPase_C_sf"/>
</dbReference>
<evidence type="ECO:0000259" key="16">
    <source>
        <dbReference type="PROSITE" id="PS50885"/>
    </source>
</evidence>
<evidence type="ECO:0000313" key="18">
    <source>
        <dbReference type="Proteomes" id="UP001649230"/>
    </source>
</evidence>
<dbReference type="GO" id="GO:0016301">
    <property type="term" value="F:kinase activity"/>
    <property type="evidence" value="ECO:0007669"/>
    <property type="project" value="UniProtKB-KW"/>
</dbReference>
<keyword evidence="6" id="KW-0808">Transferase</keyword>
<protein>
    <recommendedName>
        <fullName evidence="3">histidine kinase</fullName>
        <ecNumber evidence="3">2.7.13.3</ecNumber>
    </recommendedName>
</protein>
<comment type="subcellular location">
    <subcellularLocation>
        <location evidence="2">Cell membrane</location>
        <topology evidence="2">Multi-pass membrane protein</topology>
    </subcellularLocation>
</comment>
<feature type="transmembrane region" description="Helical" evidence="14">
    <location>
        <begin position="287"/>
        <end position="307"/>
    </location>
</feature>
<dbReference type="InterPro" id="IPR010559">
    <property type="entry name" value="Sig_transdc_His_kin_internal"/>
</dbReference>
<evidence type="ECO:0000256" key="13">
    <source>
        <dbReference type="ARBA" id="ARBA00023136"/>
    </source>
</evidence>
<dbReference type="InterPro" id="IPR003660">
    <property type="entry name" value="HAMP_dom"/>
</dbReference>
<feature type="domain" description="HAMP" evidence="16">
    <location>
        <begin position="343"/>
        <end position="395"/>
    </location>
</feature>
<dbReference type="SMART" id="SM00304">
    <property type="entry name" value="HAMP"/>
    <property type="match status" value="1"/>
</dbReference>
<dbReference type="Pfam" id="PF02743">
    <property type="entry name" value="dCache_1"/>
    <property type="match status" value="1"/>
</dbReference>
<keyword evidence="9 17" id="KW-0418">Kinase</keyword>
<evidence type="ECO:0000256" key="6">
    <source>
        <dbReference type="ARBA" id="ARBA00022679"/>
    </source>
</evidence>
<dbReference type="PANTHER" id="PTHR34220">
    <property type="entry name" value="SENSOR HISTIDINE KINASE YPDA"/>
    <property type="match status" value="1"/>
</dbReference>
<evidence type="ECO:0000256" key="2">
    <source>
        <dbReference type="ARBA" id="ARBA00004651"/>
    </source>
</evidence>
<evidence type="ECO:0000256" key="11">
    <source>
        <dbReference type="ARBA" id="ARBA00022989"/>
    </source>
</evidence>
<evidence type="ECO:0000256" key="1">
    <source>
        <dbReference type="ARBA" id="ARBA00000085"/>
    </source>
</evidence>
<accession>A0ABY3SCM9</accession>
<dbReference type="InterPro" id="IPR050640">
    <property type="entry name" value="Bact_2-comp_sensor_kinase"/>
</dbReference>
<evidence type="ECO:0000256" key="14">
    <source>
        <dbReference type="SAM" id="Phobius"/>
    </source>
</evidence>
<dbReference type="PRINTS" id="PR00344">
    <property type="entry name" value="BCTRLSENSOR"/>
</dbReference>
<dbReference type="SUPFAM" id="SSF158472">
    <property type="entry name" value="HAMP domain-like"/>
    <property type="match status" value="1"/>
</dbReference>
<dbReference type="RefSeq" id="WP_235118104.1">
    <property type="nucleotide sequence ID" value="NZ_CP090978.1"/>
</dbReference>
<keyword evidence="7 14" id="KW-0812">Transmembrane</keyword>
<dbReference type="Gene3D" id="1.10.8.500">
    <property type="entry name" value="HAMP domain in histidine kinase"/>
    <property type="match status" value="1"/>
</dbReference>
<reference evidence="17 18" key="1">
    <citation type="journal article" date="2024" name="Int. J. Syst. Evol. Microbiol.">
        <title>Paenibacillus hexagrammi sp. nov., a novel bacterium isolated from the gut content of Hexagrammos agrammus.</title>
        <authorList>
            <person name="Jung H.K."/>
            <person name="Kim D.G."/>
            <person name="Zin H."/>
            <person name="Park J."/>
            <person name="Jung H."/>
            <person name="Kim Y.O."/>
            <person name="Kong H.J."/>
            <person name="Kim J.W."/>
            <person name="Kim Y.S."/>
        </authorList>
    </citation>
    <scope>NUCLEOTIDE SEQUENCE [LARGE SCALE GENOMIC DNA]</scope>
    <source>
        <strain evidence="17 18">YPD9-1</strain>
    </source>
</reference>